<keyword evidence="1" id="KW-0472">Membrane</keyword>
<dbReference type="EMBL" id="GBXM01009009">
    <property type="protein sequence ID" value="JAH99568.1"/>
    <property type="molecule type" value="Transcribed_RNA"/>
</dbReference>
<evidence type="ECO:0000256" key="1">
    <source>
        <dbReference type="SAM" id="Phobius"/>
    </source>
</evidence>
<protein>
    <submittedName>
        <fullName evidence="2">Uncharacterized protein</fullName>
    </submittedName>
</protein>
<keyword evidence="1" id="KW-1133">Transmembrane helix</keyword>
<dbReference type="AlphaFoldDB" id="A0A0E9XD09"/>
<evidence type="ECO:0000313" key="2">
    <source>
        <dbReference type="EMBL" id="JAH99568.1"/>
    </source>
</evidence>
<reference evidence="2" key="2">
    <citation type="journal article" date="2015" name="Fish Shellfish Immunol.">
        <title>Early steps in the European eel (Anguilla anguilla)-Vibrio vulnificus interaction in the gills: Role of the RtxA13 toxin.</title>
        <authorList>
            <person name="Callol A."/>
            <person name="Pajuelo D."/>
            <person name="Ebbesson L."/>
            <person name="Teles M."/>
            <person name="MacKenzie S."/>
            <person name="Amaro C."/>
        </authorList>
    </citation>
    <scope>NUCLEOTIDE SEQUENCE</scope>
</reference>
<organism evidence="2">
    <name type="scientific">Anguilla anguilla</name>
    <name type="common">European freshwater eel</name>
    <name type="synonym">Muraena anguilla</name>
    <dbReference type="NCBI Taxonomy" id="7936"/>
    <lineage>
        <taxon>Eukaryota</taxon>
        <taxon>Metazoa</taxon>
        <taxon>Chordata</taxon>
        <taxon>Craniata</taxon>
        <taxon>Vertebrata</taxon>
        <taxon>Euteleostomi</taxon>
        <taxon>Actinopterygii</taxon>
        <taxon>Neopterygii</taxon>
        <taxon>Teleostei</taxon>
        <taxon>Anguilliformes</taxon>
        <taxon>Anguillidae</taxon>
        <taxon>Anguilla</taxon>
    </lineage>
</organism>
<sequence length="58" mass="6881">MFGAIWGGFQEILAHPCENACQIFVPFNPLQTFFMVLYTVWGMIRKRKSAFIQYEKYI</sequence>
<proteinExistence type="predicted"/>
<feature type="transmembrane region" description="Helical" evidence="1">
    <location>
        <begin position="24"/>
        <end position="44"/>
    </location>
</feature>
<reference evidence="2" key="1">
    <citation type="submission" date="2014-11" db="EMBL/GenBank/DDBJ databases">
        <authorList>
            <person name="Amaro Gonzalez C."/>
        </authorList>
    </citation>
    <scope>NUCLEOTIDE SEQUENCE</scope>
</reference>
<name>A0A0E9XD09_ANGAN</name>
<keyword evidence="1" id="KW-0812">Transmembrane</keyword>
<accession>A0A0E9XD09</accession>